<reference evidence="3" key="1">
    <citation type="submission" date="2016-10" db="EMBL/GenBank/DDBJ databases">
        <authorList>
            <person name="Varghese N."/>
            <person name="Submissions S."/>
        </authorList>
    </citation>
    <scope>NUCLEOTIDE SEQUENCE [LARGE SCALE GENOMIC DNA]</scope>
    <source>
        <strain evidence="3">DSM 1551</strain>
    </source>
</reference>
<dbReference type="PANTHER" id="PTHR43236:SF2">
    <property type="entry name" value="BLL0069 PROTEIN"/>
    <property type="match status" value="1"/>
</dbReference>
<keyword evidence="3" id="KW-1185">Reference proteome</keyword>
<evidence type="ECO:0000313" key="2">
    <source>
        <dbReference type="EMBL" id="SET75743.1"/>
    </source>
</evidence>
<dbReference type="RefSeq" id="WP_244881313.1">
    <property type="nucleotide sequence ID" value="NZ_CANARU010000050.1"/>
</dbReference>
<organism evidence="2 3">
    <name type="scientific">Thomasclavelia cocleata</name>
    <dbReference type="NCBI Taxonomy" id="69824"/>
    <lineage>
        <taxon>Bacteria</taxon>
        <taxon>Bacillati</taxon>
        <taxon>Bacillota</taxon>
        <taxon>Erysipelotrichia</taxon>
        <taxon>Erysipelotrichales</taxon>
        <taxon>Coprobacillaceae</taxon>
        <taxon>Thomasclavelia</taxon>
    </lineage>
</organism>
<gene>
    <name evidence="2" type="ORF">SAMN04489758_13726</name>
</gene>
<dbReference type="InterPro" id="IPR010359">
    <property type="entry name" value="IrrE_HExxH"/>
</dbReference>
<dbReference type="InterPro" id="IPR052345">
    <property type="entry name" value="Rad_response_metalloprotease"/>
</dbReference>
<protein>
    <recommendedName>
        <fullName evidence="1">IrrE N-terminal-like domain-containing protein</fullName>
    </recommendedName>
</protein>
<feature type="domain" description="IrrE N-terminal-like" evidence="1">
    <location>
        <begin position="98"/>
        <end position="193"/>
    </location>
</feature>
<sequence length="204" mass="23680">MCPPLEEIKGLTANELLKKYGQYDSMPIDIKKILLDIKAVLVEDDLSFLENASHVQENIKKYGELCGLVLATKEDLNIFYKKYPIDLTNDLEVKSVRNRTRFTLAHELAHCVLHAEHLEKGYLEFRFENKKINKDFRKRNEYENLEYSANIYAGQLLVPEHKLKEVLNKLIMPSLKSLSELFAVSSNVMRARLDYLGLEYVVDV</sequence>
<dbReference type="Proteomes" id="UP000198558">
    <property type="component" value="Unassembled WGS sequence"/>
</dbReference>
<evidence type="ECO:0000259" key="1">
    <source>
        <dbReference type="Pfam" id="PF06114"/>
    </source>
</evidence>
<dbReference type="Gene3D" id="1.10.10.2910">
    <property type="match status" value="1"/>
</dbReference>
<dbReference type="EMBL" id="FOIN01000037">
    <property type="protein sequence ID" value="SET75743.1"/>
    <property type="molecule type" value="Genomic_DNA"/>
</dbReference>
<name>A0A1I0GWJ5_9FIRM</name>
<evidence type="ECO:0000313" key="3">
    <source>
        <dbReference type="Proteomes" id="UP000198558"/>
    </source>
</evidence>
<dbReference type="AlphaFoldDB" id="A0A1I0GWJ5"/>
<proteinExistence type="predicted"/>
<dbReference type="GeneID" id="78289210"/>
<dbReference type="PANTHER" id="PTHR43236">
    <property type="entry name" value="ANTITOXIN HIGA1"/>
    <property type="match status" value="1"/>
</dbReference>
<dbReference type="Pfam" id="PF06114">
    <property type="entry name" value="Peptidase_M78"/>
    <property type="match status" value="1"/>
</dbReference>
<accession>A0A1I0GWJ5</accession>